<dbReference type="CDD" id="cd08557">
    <property type="entry name" value="PI-PLCc_bacteria_like"/>
    <property type="match status" value="1"/>
</dbReference>
<evidence type="ECO:0000313" key="8">
    <source>
        <dbReference type="Proteomes" id="UP000325607"/>
    </source>
</evidence>
<name>A0A5E6USY8_PSEFL</name>
<evidence type="ECO:0000259" key="6">
    <source>
        <dbReference type="SMART" id="SM00148"/>
    </source>
</evidence>
<comment type="catalytic activity">
    <reaction evidence="1">
        <text>a 1,2-diacyl-sn-glycero-3-phospho-(1D-myo-inositol) = 1D-myo-inositol 1,2-cyclic phosphate + a 1,2-diacyl-sn-glycerol</text>
        <dbReference type="Rhea" id="RHEA:17093"/>
        <dbReference type="ChEBI" id="CHEBI:17815"/>
        <dbReference type="ChEBI" id="CHEBI:57880"/>
        <dbReference type="ChEBI" id="CHEBI:58484"/>
        <dbReference type="EC" id="4.6.1.13"/>
    </reaction>
</comment>
<dbReference type="GO" id="GO:0006629">
    <property type="term" value="P:lipid metabolic process"/>
    <property type="evidence" value="ECO:0007669"/>
    <property type="project" value="InterPro"/>
</dbReference>
<evidence type="ECO:0000256" key="1">
    <source>
        <dbReference type="ARBA" id="ARBA00001316"/>
    </source>
</evidence>
<dbReference type="RefSeq" id="WP_150581778.1">
    <property type="nucleotide sequence ID" value="NZ_CABVGX010000031.1"/>
</dbReference>
<sequence length="293" mass="33482">MTRTATDHLNKNTWMSNVLNIDTLRLTDIVWPGAHNAGMDKKAPNYEVIVGNWTTCQNDSFAWQLANGARVFDIRLGYREAADQSIFYFHHNGFQSHRVLDDMIEALVSFLDTNSNEFVVLDLHQLGDGDKPFNHQKLGDILLDRLGTRLIPWYDSAKTVGQLKETSSRRRIVISAVSRPGLDGEYFWPNIPHKWSGSDITDTDQLQRLIVKTLAETPNTSFLWSLSATTYTRLGGPQHIKNHINDWFSTSGDWVTRCSIINTDFFEESRLVQYCWSATSMKAVYGDRLHARP</sequence>
<dbReference type="Proteomes" id="UP000325607">
    <property type="component" value="Unassembled WGS sequence"/>
</dbReference>
<dbReference type="Gene3D" id="3.20.20.190">
    <property type="entry name" value="Phosphatidylinositol (PI) phosphodiesterase"/>
    <property type="match status" value="1"/>
</dbReference>
<dbReference type="PROSITE" id="PS50007">
    <property type="entry name" value="PIPLC_X_DOMAIN"/>
    <property type="match status" value="1"/>
</dbReference>
<dbReference type="PANTHER" id="PTHR13593:SF113">
    <property type="entry name" value="SI:DKEY-266F7.9"/>
    <property type="match status" value="1"/>
</dbReference>
<evidence type="ECO:0000313" key="7">
    <source>
        <dbReference type="EMBL" id="VVN08792.1"/>
    </source>
</evidence>
<reference evidence="7 8" key="1">
    <citation type="submission" date="2019-09" db="EMBL/GenBank/DDBJ databases">
        <authorList>
            <person name="Chandra G."/>
            <person name="Truman W A."/>
        </authorList>
    </citation>
    <scope>NUCLEOTIDE SEQUENCE [LARGE SCALE GENOMIC DNA]</scope>
    <source>
        <strain evidence="7">PS645</strain>
    </source>
</reference>
<dbReference type="InterPro" id="IPR051057">
    <property type="entry name" value="PI-PLC_domain"/>
</dbReference>
<dbReference type="AlphaFoldDB" id="A0A5E6USY8"/>
<protein>
    <recommendedName>
        <fullName evidence="3">1-phosphatidylinositol phosphodiesterase</fullName>
        <ecNumber evidence="2">4.6.1.13</ecNumber>
    </recommendedName>
    <alternativeName>
        <fullName evidence="4">Phosphatidylinositol diacylglycerol-lyase</fullName>
    </alternativeName>
    <alternativeName>
        <fullName evidence="5">Phosphatidylinositol-specific phospholipase C</fullName>
    </alternativeName>
</protein>
<dbReference type="SUPFAM" id="SSF51695">
    <property type="entry name" value="PLC-like phosphodiesterases"/>
    <property type="match status" value="1"/>
</dbReference>
<dbReference type="EC" id="4.6.1.13" evidence="2"/>
<dbReference type="Pfam" id="PF00388">
    <property type="entry name" value="PI-PLC-X"/>
    <property type="match status" value="1"/>
</dbReference>
<dbReference type="GO" id="GO:0004436">
    <property type="term" value="F:phosphatidylinositol diacylglycerol-lyase activity"/>
    <property type="evidence" value="ECO:0007669"/>
    <property type="project" value="UniProtKB-EC"/>
</dbReference>
<dbReference type="InterPro" id="IPR000909">
    <property type="entry name" value="PLipase_C_PInositol-sp_X_dom"/>
</dbReference>
<dbReference type="PANTHER" id="PTHR13593">
    <property type="match status" value="1"/>
</dbReference>
<dbReference type="EMBL" id="CABVGX010000031">
    <property type="protein sequence ID" value="VVN08792.1"/>
    <property type="molecule type" value="Genomic_DNA"/>
</dbReference>
<gene>
    <name evidence="7" type="ORF">PS645_03678</name>
</gene>
<evidence type="ECO:0000256" key="3">
    <source>
        <dbReference type="ARBA" id="ARBA00019758"/>
    </source>
</evidence>
<evidence type="ECO:0000256" key="5">
    <source>
        <dbReference type="ARBA" id="ARBA00030782"/>
    </source>
</evidence>
<evidence type="ECO:0000256" key="4">
    <source>
        <dbReference type="ARBA" id="ARBA00030474"/>
    </source>
</evidence>
<organism evidence="7 8">
    <name type="scientific">Pseudomonas fluorescens</name>
    <dbReference type="NCBI Taxonomy" id="294"/>
    <lineage>
        <taxon>Bacteria</taxon>
        <taxon>Pseudomonadati</taxon>
        <taxon>Pseudomonadota</taxon>
        <taxon>Gammaproteobacteria</taxon>
        <taxon>Pseudomonadales</taxon>
        <taxon>Pseudomonadaceae</taxon>
        <taxon>Pseudomonas</taxon>
    </lineage>
</organism>
<dbReference type="OrthoDB" id="7021323at2"/>
<accession>A0A5E6USY8</accession>
<proteinExistence type="predicted"/>
<dbReference type="InterPro" id="IPR017946">
    <property type="entry name" value="PLC-like_Pdiesterase_TIM-brl"/>
</dbReference>
<dbReference type="SMART" id="SM00148">
    <property type="entry name" value="PLCXc"/>
    <property type="match status" value="1"/>
</dbReference>
<evidence type="ECO:0000256" key="2">
    <source>
        <dbReference type="ARBA" id="ARBA00012581"/>
    </source>
</evidence>
<dbReference type="GO" id="GO:0008081">
    <property type="term" value="F:phosphoric diester hydrolase activity"/>
    <property type="evidence" value="ECO:0007669"/>
    <property type="project" value="InterPro"/>
</dbReference>
<feature type="domain" description="Phosphatidylinositol-specific phospholipase C X" evidence="6">
    <location>
        <begin position="20"/>
        <end position="177"/>
    </location>
</feature>